<evidence type="ECO:0000256" key="1">
    <source>
        <dbReference type="SAM" id="SignalP"/>
    </source>
</evidence>
<dbReference type="Proteomes" id="UP000739538">
    <property type="component" value="Unassembled WGS sequence"/>
</dbReference>
<name>A0A956NDC4_UNCEI</name>
<feature type="chain" id="PRO_5038028230" description="FlgD/Vpr Ig-like domain-containing protein" evidence="1">
    <location>
        <begin position="24"/>
        <end position="1102"/>
    </location>
</feature>
<dbReference type="EMBL" id="JAGQHS010000074">
    <property type="protein sequence ID" value="MCA9756956.1"/>
    <property type="molecule type" value="Genomic_DNA"/>
</dbReference>
<protein>
    <recommendedName>
        <fullName evidence="2">FlgD/Vpr Ig-like domain-containing protein</fullName>
    </recommendedName>
</protein>
<dbReference type="Pfam" id="PF13860">
    <property type="entry name" value="FlgD_ig"/>
    <property type="match status" value="1"/>
</dbReference>
<keyword evidence="1" id="KW-0732">Signal</keyword>
<accession>A0A956NDC4</accession>
<feature type="signal peptide" evidence="1">
    <location>
        <begin position="1"/>
        <end position="23"/>
    </location>
</feature>
<dbReference type="InterPro" id="IPR025965">
    <property type="entry name" value="FlgD/Vpr_Ig-like"/>
</dbReference>
<evidence type="ECO:0000313" key="3">
    <source>
        <dbReference type="EMBL" id="MCA9756956.1"/>
    </source>
</evidence>
<comment type="caution">
    <text evidence="3">The sequence shown here is derived from an EMBL/GenBank/DDBJ whole genome shotgun (WGS) entry which is preliminary data.</text>
</comment>
<feature type="domain" description="FlgD/Vpr Ig-like" evidence="2">
    <location>
        <begin position="1033"/>
        <end position="1085"/>
    </location>
</feature>
<reference evidence="3" key="1">
    <citation type="submission" date="2020-04" db="EMBL/GenBank/DDBJ databases">
        <authorList>
            <person name="Zhang T."/>
        </authorList>
    </citation>
    <scope>NUCLEOTIDE SEQUENCE</scope>
    <source>
        <strain evidence="3">HKST-UBA02</strain>
    </source>
</reference>
<dbReference type="AlphaFoldDB" id="A0A956NDC4"/>
<evidence type="ECO:0000259" key="2">
    <source>
        <dbReference type="Pfam" id="PF13860"/>
    </source>
</evidence>
<gene>
    <name evidence="3" type="ORF">KDA27_14220</name>
</gene>
<proteinExistence type="predicted"/>
<evidence type="ECO:0000313" key="4">
    <source>
        <dbReference type="Proteomes" id="UP000739538"/>
    </source>
</evidence>
<sequence length="1102" mass="118729">MKPSPALLIIVVVSLLAATHVDARESATPLRDLSTYGGIRAAEQLPGATFREEFHLRSPASGTSEASGLHAVVGKGQRAAGDTLCFGNVDGDGFAILGGVWTFDGLQGWEEIDLTAQLDVYGRQITASSWNADPWNDVDAPILSGTGSAWIGVTGTEARDLCWDGGIGYGNGWCQLLSSPIQTHTGGDVAISWKHFNETELAFDYTNVYLELVSSETRIGLRNYTGLIGVAGDHPLSPPPGVVDSDVLTSSDFAGESEFRIVFEVTSDGSWSDEDGLFDSSYGPAGFDDVQIGANSYDFESGLDGWSASACPPIGSFLGVEQLGDYVIEESCQCDLDGGVLKLHEGPPASASHPEGQHTIGVSPAVDVLNDVNSITLPGDAPVQVFVDWDQYSRLPQANGVFYRPGAQYFPDVCELTGESVWSERVGPAGFFFEGSEPVCSAYRVNLSTTESPIPPDAEQIRFAYEIFASCDAFGIPPELCTGITNETPLLDNVRICFTRVTEAPPIAIDNGLRFQDGFAQGTSYNDPGEPGRADVTRNVVGFGNTLPWVLGDSLAVGGPIVSSPDGSWEAEFWFRVPRVGPGAGSRYADWLNSVAAATGVDIEAGDFASASMDSCQLGTNAFKNKFATYLKEEDWAAWGRSGPELSDDVEIIPDDVLFPGTRIEYFLTSNYVATPSTKYFLPDTSGGFFYEFEILPSWEPVGETWRHPSLLYIDGSNQNEQWFIGAAFDSLGLRYDRYDYFDATSNWKAPLTRGQDGLSNNGCTLYQLLGYRGVFINSGSNNITQFMWPEDFALISDWLTSAQDFGGGVPLGLVANGDGIAKALSVNAPTLLAKMGATHVEDAYSDFTGSHDTCVGIEARLDLGSVYETENSSADYEYDAYGNWCPQQFRFDVLGTASTGIGNRMYVDHDDLSETGFAQVVNERLSEGGGGDGNYRTVLDGVSWHHLALHSPGEERCVSSAQNVSGAARNEIAAAVEWIYETDYSEFPSMWMDPYAPPAGIDPYDLGAVPHSVLFQNSPNPFNPRTTIRFSLAQSGPVELAVFDVGGRRVRTLTNGELEAGPHAVVWDGSDDAGHPLASGIYWTQLRAGGRTFSKKATVLR</sequence>
<reference evidence="3" key="2">
    <citation type="journal article" date="2021" name="Microbiome">
        <title>Successional dynamics and alternative stable states in a saline activated sludge microbial community over 9 years.</title>
        <authorList>
            <person name="Wang Y."/>
            <person name="Ye J."/>
            <person name="Ju F."/>
            <person name="Liu L."/>
            <person name="Boyd J.A."/>
            <person name="Deng Y."/>
            <person name="Parks D.H."/>
            <person name="Jiang X."/>
            <person name="Yin X."/>
            <person name="Woodcroft B.J."/>
            <person name="Tyson G.W."/>
            <person name="Hugenholtz P."/>
            <person name="Polz M.F."/>
            <person name="Zhang T."/>
        </authorList>
    </citation>
    <scope>NUCLEOTIDE SEQUENCE</scope>
    <source>
        <strain evidence="3">HKST-UBA02</strain>
    </source>
</reference>
<organism evidence="3 4">
    <name type="scientific">Eiseniibacteriota bacterium</name>
    <dbReference type="NCBI Taxonomy" id="2212470"/>
    <lineage>
        <taxon>Bacteria</taxon>
        <taxon>Candidatus Eiseniibacteriota</taxon>
    </lineage>
</organism>
<dbReference type="Gene3D" id="2.60.40.4070">
    <property type="match status" value="1"/>
</dbReference>